<proteinExistence type="predicted"/>
<dbReference type="InterPro" id="IPR036866">
    <property type="entry name" value="RibonucZ/Hydroxyglut_hydro"/>
</dbReference>
<dbReference type="GeneID" id="56032635"/>
<dbReference type="InterPro" id="IPR050855">
    <property type="entry name" value="NDM-1-like"/>
</dbReference>
<dbReference type="AlphaFoldDB" id="A0A7D5KI84"/>
<reference evidence="2 3" key="1">
    <citation type="submission" date="2020-07" db="EMBL/GenBank/DDBJ databases">
        <authorList>
            <person name="Cui H."/>
        </authorList>
    </citation>
    <scope>NUCLEOTIDE SEQUENCE [LARGE SCALE GENOMIC DNA]</scope>
    <source>
        <strain evidence="2 3">YPL8</strain>
    </source>
</reference>
<dbReference type="RefSeq" id="WP_179259998.1">
    <property type="nucleotide sequence ID" value="NZ_CP058601.1"/>
</dbReference>
<name>A0A7D5KI84_9EURY</name>
<dbReference type="InterPro" id="IPR001279">
    <property type="entry name" value="Metallo-B-lactamas"/>
</dbReference>
<dbReference type="CDD" id="cd07721">
    <property type="entry name" value="yflN-like_MBL-fold"/>
    <property type="match status" value="1"/>
</dbReference>
<evidence type="ECO:0000313" key="2">
    <source>
        <dbReference type="EMBL" id="QLG48259.1"/>
    </source>
</evidence>
<organism evidence="2 3">
    <name type="scientific">Natrinema halophilum</name>
    <dbReference type="NCBI Taxonomy" id="1699371"/>
    <lineage>
        <taxon>Archaea</taxon>
        <taxon>Methanobacteriati</taxon>
        <taxon>Methanobacteriota</taxon>
        <taxon>Stenosarchaea group</taxon>
        <taxon>Halobacteria</taxon>
        <taxon>Halobacteriales</taxon>
        <taxon>Natrialbaceae</taxon>
        <taxon>Natrinema</taxon>
    </lineage>
</organism>
<evidence type="ECO:0000259" key="1">
    <source>
        <dbReference type="SMART" id="SM00849"/>
    </source>
</evidence>
<dbReference type="EMBL" id="CP058601">
    <property type="protein sequence ID" value="QLG48259.1"/>
    <property type="molecule type" value="Genomic_DNA"/>
</dbReference>
<dbReference type="KEGG" id="haly:HYG82_05050"/>
<keyword evidence="3" id="KW-1185">Reference proteome</keyword>
<dbReference type="Gene3D" id="3.60.15.10">
    <property type="entry name" value="Ribonuclease Z/Hydroxyacylglutathione hydrolase-like"/>
    <property type="match status" value="1"/>
</dbReference>
<feature type="domain" description="Metallo-beta-lactamase" evidence="1">
    <location>
        <begin position="22"/>
        <end position="205"/>
    </location>
</feature>
<accession>A0A7D5KI84</accession>
<dbReference type="PANTHER" id="PTHR42951:SF15">
    <property type="entry name" value="METALLO-BETA-LACTAMASE SUPERFAMILY PROTEIN"/>
    <property type="match status" value="1"/>
</dbReference>
<dbReference type="OrthoDB" id="197151at2157"/>
<protein>
    <submittedName>
        <fullName evidence="2">MBL fold metallo-hydrolase</fullName>
    </submittedName>
</protein>
<dbReference type="Pfam" id="PF00753">
    <property type="entry name" value="Lactamase_B"/>
    <property type="match status" value="1"/>
</dbReference>
<evidence type="ECO:0000313" key="3">
    <source>
        <dbReference type="Proteomes" id="UP000509241"/>
    </source>
</evidence>
<sequence length="225" mass="24128">MHENAGVHALPIPVEYAGREITITPVVVETDRGLVLLDVGPRGAISSLETHLMKVGYSLEDVWLVVLSHHDGDHAAGLAALLERVDAVVATHREEAPFVSGEKEPIKSDGERYPPVTVDLELVDGVRIPTDAGLMEVVATPGHTPGHVSVYFPTGNLLIAGDALVADGDEPLAGPKPNFTPEMERATESVGTLASLEVDRTVCYHGGYVDRGTERIREIHDQLRG</sequence>
<dbReference type="SUPFAM" id="SSF56281">
    <property type="entry name" value="Metallo-hydrolase/oxidoreductase"/>
    <property type="match status" value="1"/>
</dbReference>
<dbReference type="Proteomes" id="UP000509241">
    <property type="component" value="Chromosome"/>
</dbReference>
<dbReference type="SMART" id="SM00849">
    <property type="entry name" value="Lactamase_B"/>
    <property type="match status" value="1"/>
</dbReference>
<gene>
    <name evidence="2" type="ORF">HYG82_05050</name>
</gene>
<dbReference type="PANTHER" id="PTHR42951">
    <property type="entry name" value="METALLO-BETA-LACTAMASE DOMAIN-CONTAINING"/>
    <property type="match status" value="1"/>
</dbReference>